<dbReference type="GO" id="GO:0016787">
    <property type="term" value="F:hydrolase activity"/>
    <property type="evidence" value="ECO:0007669"/>
    <property type="project" value="UniProtKB-KW"/>
</dbReference>
<dbReference type="PANTHER" id="PTHR43798">
    <property type="entry name" value="MONOACYLGLYCEROL LIPASE"/>
    <property type="match status" value="1"/>
</dbReference>
<evidence type="ECO:0000259" key="2">
    <source>
        <dbReference type="Pfam" id="PF00561"/>
    </source>
</evidence>
<proteinExistence type="predicted"/>
<gene>
    <name evidence="3" type="ORF">OBE_09471</name>
</gene>
<keyword evidence="1 3" id="KW-0378">Hydrolase</keyword>
<evidence type="ECO:0000313" key="3">
    <source>
        <dbReference type="EMBL" id="EKC59497.1"/>
    </source>
</evidence>
<dbReference type="InterPro" id="IPR050266">
    <property type="entry name" value="AB_hydrolase_sf"/>
</dbReference>
<accession>K1SFN0</accession>
<dbReference type="Gene3D" id="3.40.50.1820">
    <property type="entry name" value="alpha/beta hydrolase"/>
    <property type="match status" value="1"/>
</dbReference>
<reference evidence="3" key="1">
    <citation type="journal article" date="2013" name="Environ. Microbiol.">
        <title>Microbiota from the distal guts of lean and obese adolescents exhibit partial functional redundancy besides clear differences in community structure.</title>
        <authorList>
            <person name="Ferrer M."/>
            <person name="Ruiz A."/>
            <person name="Lanza F."/>
            <person name="Haange S.B."/>
            <person name="Oberbach A."/>
            <person name="Till H."/>
            <person name="Bargiela R."/>
            <person name="Campoy C."/>
            <person name="Segura M.T."/>
            <person name="Richter M."/>
            <person name="von Bergen M."/>
            <person name="Seifert J."/>
            <person name="Suarez A."/>
        </authorList>
    </citation>
    <scope>NUCLEOTIDE SEQUENCE</scope>
</reference>
<organism evidence="3">
    <name type="scientific">human gut metagenome</name>
    <dbReference type="NCBI Taxonomy" id="408170"/>
    <lineage>
        <taxon>unclassified sequences</taxon>
        <taxon>metagenomes</taxon>
        <taxon>organismal metagenomes</taxon>
    </lineage>
</organism>
<dbReference type="EMBL" id="AJWZ01006537">
    <property type="protein sequence ID" value="EKC59497.1"/>
    <property type="molecule type" value="Genomic_DNA"/>
</dbReference>
<dbReference type="InterPro" id="IPR029058">
    <property type="entry name" value="AB_hydrolase_fold"/>
</dbReference>
<name>K1SFN0_9ZZZZ</name>
<dbReference type="InterPro" id="IPR000073">
    <property type="entry name" value="AB_hydrolase_1"/>
</dbReference>
<dbReference type="Pfam" id="PF00561">
    <property type="entry name" value="Abhydrolase_1"/>
    <property type="match status" value="1"/>
</dbReference>
<feature type="domain" description="AB hydrolase-1" evidence="2">
    <location>
        <begin position="50"/>
        <end position="235"/>
    </location>
</feature>
<dbReference type="GO" id="GO:0016020">
    <property type="term" value="C:membrane"/>
    <property type="evidence" value="ECO:0007669"/>
    <property type="project" value="TreeGrafter"/>
</dbReference>
<dbReference type="SUPFAM" id="SSF53474">
    <property type="entry name" value="alpha/beta-Hydrolases"/>
    <property type="match status" value="1"/>
</dbReference>
<comment type="caution">
    <text evidence="3">The sequence shown here is derived from an EMBL/GenBank/DDBJ whole genome shotgun (WGS) entry which is preliminary data.</text>
</comment>
<protein>
    <submittedName>
        <fullName evidence="3">Alpha/beta hydrolase fold protein</fullName>
    </submittedName>
</protein>
<evidence type="ECO:0000256" key="1">
    <source>
        <dbReference type="ARBA" id="ARBA00022801"/>
    </source>
</evidence>
<dbReference type="PANTHER" id="PTHR43798:SF31">
    <property type="entry name" value="AB HYDROLASE SUPERFAMILY PROTEIN YCLE"/>
    <property type="match status" value="1"/>
</dbReference>
<dbReference type="AlphaFoldDB" id="K1SFN0"/>
<sequence>MVSYLNEKKIEAMNKLICKAGLLYAILLGITDTCIAQSFSVQRTGHGKQAVILIPGFACSGDVWDQTVDTLRHDYTCYVLTMPGFAGTAPEAKPSFANWTRQIVDFIHHENIEKPILIGHSMGGGLALNIASTQTNRIKSIVVVDALPCLAAVYNPDFQSREISDDERTKAGAGMLGMSDEQFRRQAYISATALTTDSLRYDDLVKWSLSSDRMTCARMYYDYSNVDLRSAVENISVPTLVLLEHPFKKIAPIIERQFGNRPNLELKYANKGLHFIMFDDREWYIRQIMDFLND</sequence>